<feature type="non-terminal residue" evidence="1">
    <location>
        <position position="79"/>
    </location>
</feature>
<organism evidence="1 2">
    <name type="scientific">Pristionchus fissidentatus</name>
    <dbReference type="NCBI Taxonomy" id="1538716"/>
    <lineage>
        <taxon>Eukaryota</taxon>
        <taxon>Metazoa</taxon>
        <taxon>Ecdysozoa</taxon>
        <taxon>Nematoda</taxon>
        <taxon>Chromadorea</taxon>
        <taxon>Rhabditida</taxon>
        <taxon>Rhabditina</taxon>
        <taxon>Diplogasteromorpha</taxon>
        <taxon>Diplogasteroidea</taxon>
        <taxon>Neodiplogasteridae</taxon>
        <taxon>Pristionchus</taxon>
    </lineage>
</organism>
<proteinExistence type="predicted"/>
<accession>A0AAV5VW33</accession>
<protein>
    <submittedName>
        <fullName evidence="1">Uncharacterized protein</fullName>
    </submittedName>
</protein>
<comment type="caution">
    <text evidence="1">The sequence shown here is derived from an EMBL/GenBank/DDBJ whole genome shotgun (WGS) entry which is preliminary data.</text>
</comment>
<dbReference type="AlphaFoldDB" id="A0AAV5VW33"/>
<keyword evidence="2" id="KW-1185">Reference proteome</keyword>
<name>A0AAV5VW33_9BILA</name>
<sequence length="79" mass="9319">MKELFMTTPENSGVQMPKRFADVIKLVNRMKYSDVGDVKTINLLLDEIVKDEKIDESLPFDWIGKTMPEREEEREESRK</sequence>
<dbReference type="Proteomes" id="UP001432322">
    <property type="component" value="Unassembled WGS sequence"/>
</dbReference>
<reference evidence="1" key="1">
    <citation type="submission" date="2023-10" db="EMBL/GenBank/DDBJ databases">
        <title>Genome assembly of Pristionchus species.</title>
        <authorList>
            <person name="Yoshida K."/>
            <person name="Sommer R.J."/>
        </authorList>
    </citation>
    <scope>NUCLEOTIDE SEQUENCE</scope>
    <source>
        <strain evidence="1">RS5133</strain>
    </source>
</reference>
<evidence type="ECO:0000313" key="1">
    <source>
        <dbReference type="EMBL" id="GMT21969.1"/>
    </source>
</evidence>
<evidence type="ECO:0000313" key="2">
    <source>
        <dbReference type="Proteomes" id="UP001432322"/>
    </source>
</evidence>
<dbReference type="EMBL" id="BTSY01000004">
    <property type="protein sequence ID" value="GMT21969.1"/>
    <property type="molecule type" value="Genomic_DNA"/>
</dbReference>
<gene>
    <name evidence="1" type="ORF">PFISCL1PPCAC_13266</name>
</gene>